<feature type="transmembrane region" description="Helical" evidence="1">
    <location>
        <begin position="20"/>
        <end position="38"/>
    </location>
</feature>
<gene>
    <name evidence="2" type="ORF">UFOPK1946_00999</name>
</gene>
<dbReference type="AlphaFoldDB" id="A0A6J6IWZ9"/>
<sequence>MIVQAFKRVLRSERGSFEAALLLIPLTFLFLIGMQLALTSHSRNIEALSAQNDATVRAIAGQFQEGDEFIEIESSGEDQNLDLLITHRESLLVSLIPSLSSLLGRQALVSVDGVAVIENRR</sequence>
<reference evidence="2" key="1">
    <citation type="submission" date="2020-05" db="EMBL/GenBank/DDBJ databases">
        <authorList>
            <person name="Chiriac C."/>
            <person name="Salcher M."/>
            <person name="Ghai R."/>
            <person name="Kavagutti S V."/>
        </authorList>
    </citation>
    <scope>NUCLEOTIDE SEQUENCE</scope>
</reference>
<evidence type="ECO:0000313" key="2">
    <source>
        <dbReference type="EMBL" id="CAB4628773.1"/>
    </source>
</evidence>
<accession>A0A6J6IWZ9</accession>
<keyword evidence="1" id="KW-1133">Transmembrane helix</keyword>
<organism evidence="2">
    <name type="scientific">freshwater metagenome</name>
    <dbReference type="NCBI Taxonomy" id="449393"/>
    <lineage>
        <taxon>unclassified sequences</taxon>
        <taxon>metagenomes</taxon>
        <taxon>ecological metagenomes</taxon>
    </lineage>
</organism>
<dbReference type="EMBL" id="CAEZVG010000068">
    <property type="protein sequence ID" value="CAB4628773.1"/>
    <property type="molecule type" value="Genomic_DNA"/>
</dbReference>
<proteinExistence type="predicted"/>
<name>A0A6J6IWZ9_9ZZZZ</name>
<keyword evidence="1" id="KW-0472">Membrane</keyword>
<evidence type="ECO:0000256" key="1">
    <source>
        <dbReference type="SAM" id="Phobius"/>
    </source>
</evidence>
<protein>
    <submittedName>
        <fullName evidence="2">Unannotated protein</fullName>
    </submittedName>
</protein>
<keyword evidence="1" id="KW-0812">Transmembrane</keyword>